<comment type="caution">
    <text evidence="1">The sequence shown here is derived from an EMBL/GenBank/DDBJ whole genome shotgun (WGS) entry which is preliminary data.</text>
</comment>
<dbReference type="Proteomes" id="UP000614601">
    <property type="component" value="Unassembled WGS sequence"/>
</dbReference>
<proteinExistence type="predicted"/>
<name>A0A811L8X4_9BILA</name>
<organism evidence="1 2">
    <name type="scientific">Bursaphelenchus okinawaensis</name>
    <dbReference type="NCBI Taxonomy" id="465554"/>
    <lineage>
        <taxon>Eukaryota</taxon>
        <taxon>Metazoa</taxon>
        <taxon>Ecdysozoa</taxon>
        <taxon>Nematoda</taxon>
        <taxon>Chromadorea</taxon>
        <taxon>Rhabditida</taxon>
        <taxon>Tylenchina</taxon>
        <taxon>Tylenchomorpha</taxon>
        <taxon>Aphelenchoidea</taxon>
        <taxon>Aphelenchoididae</taxon>
        <taxon>Bursaphelenchus</taxon>
    </lineage>
</organism>
<sequence length="330" mass="36173">MLQTVIAEVGEIPTGRGDSNVNQTLSYINMDIRGDKGMGESETPPGPSKPFLFFSSTTTTTITALPRHLNRTAGKKQLLFSSVSRSLLAAVQSSQRIAPFALQKPKRAHSFSFVYIDQSRARPSVSPKPQPCIASLAAPRPLHGLPQQIGTLSVREADPSNLNLLLGPPPVESTLSSVYNKYSTPSLPPALSPRPRTECRPSLHSLSLSSVSPYLQPLAAVIFATSVGSTRTGSYTQPFLTSFDRKRESAAVKSAPLSSNDLHEQQNCQLLSHIRGFECRRIQREDSEEFSREIRIQNSGGRVVKHHEIIKLYLVCANQINPFLFSALLL</sequence>
<dbReference type="EMBL" id="CAJFCW020000005">
    <property type="protein sequence ID" value="CAG9120182.1"/>
    <property type="molecule type" value="Genomic_DNA"/>
</dbReference>
<evidence type="ECO:0000313" key="1">
    <source>
        <dbReference type="EMBL" id="CAD5224773.1"/>
    </source>
</evidence>
<reference evidence="1" key="1">
    <citation type="submission" date="2020-09" db="EMBL/GenBank/DDBJ databases">
        <authorList>
            <person name="Kikuchi T."/>
        </authorList>
    </citation>
    <scope>NUCLEOTIDE SEQUENCE</scope>
    <source>
        <strain evidence="1">SH1</strain>
    </source>
</reference>
<protein>
    <submittedName>
        <fullName evidence="1">Uncharacterized protein</fullName>
    </submittedName>
</protein>
<dbReference type="AlphaFoldDB" id="A0A811L8X4"/>
<accession>A0A811L8X4</accession>
<dbReference type="EMBL" id="CAJFDH010000005">
    <property type="protein sequence ID" value="CAD5224773.1"/>
    <property type="molecule type" value="Genomic_DNA"/>
</dbReference>
<keyword evidence="2" id="KW-1185">Reference proteome</keyword>
<dbReference type="Proteomes" id="UP000783686">
    <property type="component" value="Unassembled WGS sequence"/>
</dbReference>
<gene>
    <name evidence="1" type="ORF">BOKJ2_LOCUS11246</name>
</gene>
<evidence type="ECO:0000313" key="2">
    <source>
        <dbReference type="Proteomes" id="UP000614601"/>
    </source>
</evidence>